<comment type="caution">
    <text evidence="5">The sequence shown here is derived from an EMBL/GenBank/DDBJ whole genome shotgun (WGS) entry which is preliminary data.</text>
</comment>
<dbReference type="InterPro" id="IPR033768">
    <property type="entry name" value="Hydin_ADK"/>
</dbReference>
<feature type="region of interest" description="Disordered" evidence="2">
    <location>
        <begin position="1366"/>
        <end position="1408"/>
    </location>
</feature>
<feature type="region of interest" description="Disordered" evidence="2">
    <location>
        <begin position="3204"/>
        <end position="3258"/>
    </location>
</feature>
<name>A0A4Z2DBC3_SCHJA</name>
<dbReference type="PANTHER" id="PTHR23053">
    <property type="entry name" value="DLEC1 DELETED IN LUNG AND ESOPHAGEAL CANCER 1"/>
    <property type="match status" value="1"/>
</dbReference>
<organism evidence="5 6">
    <name type="scientific">Schistosoma japonicum</name>
    <name type="common">Blood fluke</name>
    <dbReference type="NCBI Taxonomy" id="6182"/>
    <lineage>
        <taxon>Eukaryota</taxon>
        <taxon>Metazoa</taxon>
        <taxon>Spiralia</taxon>
        <taxon>Lophotrochozoa</taxon>
        <taxon>Platyhelminthes</taxon>
        <taxon>Trematoda</taxon>
        <taxon>Digenea</taxon>
        <taxon>Strigeidida</taxon>
        <taxon>Schistosomatoidea</taxon>
        <taxon>Schistosomatidae</taxon>
        <taxon>Schistosoma</taxon>
    </lineage>
</organism>
<accession>A0A4Z2DBC3</accession>
<feature type="domain" description="CFAP65 tenth Ig-like" evidence="4">
    <location>
        <begin position="969"/>
        <end position="1040"/>
    </location>
</feature>
<reference evidence="5 6" key="1">
    <citation type="submission" date="2019-03" db="EMBL/GenBank/DDBJ databases">
        <title>An improved genome assembly of the fluke Schistosoma japonicum.</title>
        <authorList>
            <person name="Hu W."/>
            <person name="Luo F."/>
            <person name="Yin M."/>
            <person name="Mo X."/>
            <person name="Sun C."/>
            <person name="Wu Q."/>
            <person name="Zhu B."/>
            <person name="Xiang M."/>
            <person name="Wang J."/>
            <person name="Wang Y."/>
            <person name="Zhang T."/>
            <person name="Xu B."/>
            <person name="Zheng H."/>
            <person name="Feng Z."/>
        </authorList>
    </citation>
    <scope>NUCLEOTIDE SEQUENCE [LARGE SCALE GENOMIC DNA]</scope>
    <source>
        <strain evidence="5">HuSjv2</strain>
        <tissue evidence="5">Worms</tissue>
    </source>
</reference>
<protein>
    <submittedName>
        <fullName evidence="5">Hydrocephalus-inducing protein</fullName>
    </submittedName>
</protein>
<keyword evidence="1" id="KW-0175">Coiled coil</keyword>
<feature type="coiled-coil region" evidence="1">
    <location>
        <begin position="1529"/>
        <end position="1624"/>
    </location>
</feature>
<dbReference type="Pfam" id="PF17213">
    <property type="entry name" value="Hydin_ADK"/>
    <property type="match status" value="1"/>
</dbReference>
<dbReference type="PANTHER" id="PTHR23053:SF0">
    <property type="entry name" value="HYDROCEPHALUS-INDUCING PROTEIN HOMOLOG"/>
    <property type="match status" value="1"/>
</dbReference>
<dbReference type="EMBL" id="SKCS01000184">
    <property type="protein sequence ID" value="TNN13811.1"/>
    <property type="molecule type" value="Genomic_DNA"/>
</dbReference>
<sequence>MLRNDTVYDVEPSSGTIPSYGYVDLNITANLNDIILFKDQLEICVENTLKPLKIELNATGQGGTIITQPSMSSILNLGSQFSVNPMRKQFKVINKGRRPQQVIWSIEGQSTRKSNETDTQSLHKSESKWSITPHRFDLNPGASTEICLQVQCDSAKTVQERILCHTIIGRSAKYLIKTVDVSIDFIKPVIVLSTSELFYRIEKAPSDELSTQFNHFTMMNNVDLMLTCSLEVCNPFSLFINEAHTSIMTFQMKPFESKEITVSFNPKFKDDYISRRADELLFIRYAEHPQTATILSKEFVVFLDHSNSLPLYCDAVRLIGEVHFPNLQFDTNVVDFGCILNHTEITKHVTMKNISPLPVKFRWSLLIGDRPNIIFKREARLTHRLNSADVNEFDDQSTNQSITCENNLQDTCAFPEESGHDQLMNVQNSEMNQNVPTSEISKPNNEDVPDSLNPSLYPPENSILHNLIEEDCDIVPLGIEELFDIVPLYGEIIPGETMPLSCTFYGHSDIEAFVTALCEVEGGPEYKIEVKGSASDVAFQIDQTVIDLGYGRLHKPMTCEFNIMNIGKVNFEFTIHFSSYPTSCDNIHNGILSKSTQYGHFTVVPSQGQVISNQSQPIRITFTSFRPGYFEQEINISIAHFLPKLIKLHGITDFVHLNLNLPRELINLIELWEKQQNISFVCLCHTIFSNRIQTTIKTSIKNTNLDCIFMHDINCSITKAIKQILSNQYYVTNSFSDKTLTIIPDLNLQLNAERAHICNLLNIIEHNENVFQCDDNQLNMFTEGEELLKSCYVKNLYLPAYVLDFGVVIDGSIVKQNITAINASYEPISFRIDTASLSKAKQLGFNTNITKVHHLPGYPECDELELEITLDTKQIDGQLSGSLIETELIIKILNGPSISVYLKANIVKPTLTSHVNTVDFGEVQRGESRVITVQLHNPSPVSINWYRLIPEIQTNKNTSESIHPIRVYHKSSQNLLRENNSEFLKVIPSRGILEPDKKTNIQIRFTPLEEKKYETKILLNIENSDTILKIQCHGKGLEPQLSFDRVMLQFQPVLPYSLIGSEEYITVTNPCDYPIEFYSVEFDKQVIEEDEILRSLDGYDEYGRLFLPPRKPGETLPSEIILHYEKQNKSSGSKLSSGELEENISTENTDDKNVKELKFLRVSSSSTSLKEMKKSNTTTTNTTSSNTTSTTGSERNKFDSRSVICESYLDDVKREDSKISKQTLDVTPVSLAISRHLGIDSTHESSKSNRFGIIILVNGALESIRRDIVNSLSNKYEAIILNINQIIIEALLTSTTDAACHARQLCINVGHQIIQTKLAEKEKELHDEEQNYLKQLQSQLTESDIKLDSPVEQLDDIQKDEVDASITSTGGEQLKTTTSQQHKLTVSRQSQSISKNAGNRRQSNIPGKVNEMLPLNSEINPIIKTRLITYSLFNDSIKSFIDKSILKSLNNEQLYTTILPDDIIQHLIQEHLNHLLDYDQLNNNNNNKGIIINGIESDFTRNALSTMEILLKCFKDNKYIYTISIKSNIDQYKQCINEQQMNVKQAQINLNKQYYDKLNELTDYEYDELSDNERQLIDELQLKLRREKHQIELEQKRIQEEQLREEQEAEAKRLEIERNMKKKGKRLDEKAMKLTATNQISAKENRALSGRMSSRTVRDGNNFGKSDGPEKSPLSVVEEIRRTSRSHEKHRKSATSLKDEALIEEDVGVCMTDEEQLTCQVFKSFDNDLQSISELLSTWNRVTLQQQSSLLDTHEDSPSSTIINATVNKRGRQSTLYNSSNIINTNLNKVKQSISKIDSTNIKVTNENVHVLLPPIYCDLNEIQSNNDYSNEIKNDKDLNENDTQVIIGIPHLIIEYPFKKETNIIEAIKKEVNIISTESDTIYVENVIGTKIHDDLLMMMNNSKYQQQEQNRILNEFYHRLYCHLPDFNDILNYLGIGSNGPIIPKANDYSVIYYPTNKNLINNKSKTTIYNYSYNEKQMKQYKMLKLNEQKSISANLKYYEFLNSGQGDPIMKTIPLSNLTQPSGSIEEEIEIDDNLNKQKVGESLRKVGSRSIKKERKSPRQKHQNLDQAETTSRKPKLSVGSTNFATGARRNSITSQTSEQTSLNDEISSIESSQLLIGQPLNHFRWIVPAKGQVRLRIRFRCDQIGQFDQVFNFELLNTKRVYQLYCRGICTLPTISREPRLIYAKRKRTVNQGEIVHGVYVMSTSCFEFGPLLIEKSKDRILENYYPENITYFNLVNTSQMDSDIRLGFLNDSEEECYSVEPKELSLKPNQSMSVRICAFPKFNKRYDDALVCSVKDNPEPILFKLACDGVLPELELDKKKRSTLYYFKNNTLLPAQWKLSGIEALGDEFSISQDAGIVEPQSEYIVYAYFRAMKAIKPNQKKSLRLEVYDLENIAGLIQVETIQVLAEAYDVALDITFPKGSDGGIDFGLIKVGEEVKHTITLKNKGPYEITTNFIFTKNARMKTDLSDIFTISPQRINLSPTDKSAQVNLTCLTQSELILKEAEILKCQIIEPNTKGAPQLIASIPIKLSVKAEFSKFTITPAKDINFGSLILNNHKTRQLIIENNGDYEFRYSIIPISKMLELLAAREAYLNKESIGAVKHKVSQHRNRRFDPTMLSSLQSRLQQGFFTLNPASGIVPPGNAQIITVDCMANSLDRCEEELTIEISDRDMKLYPNGIPYRLIGEGHQPSIETKDVSVIFEEHHVCKNLSILDLPNLSDTISSGSIYGIEENRFVYRNVLVGSRVVARFRIANRSNVPADVMFEISSVGTINLSQPTGRSSSRSSQSTSCDSFEVIPDKAQIEPHSSIYANVTFSPTSMQIYTAAFNVYLDNKQSLNTATISSGRGSASSNPKRSSNLPVLTFELYGEGNLPHFIVLQPKLRNHAGQTMCVFKRIQVGKLSSQILTLYNNGILNSRLNIDLIDPDGVFALKPQSNNDSLLFYNPPSKTPNLIDESDSTENDELSIAKQSYLVGLLLKPTNQFNFTITYQPNKRNVKNYGQIQLLLVNNEYEDTLIELIGETLNDEVCLENVPQLDNEKYLCIQNALRRAVSASKSSTQQSTLDDVDSDYIQDELQTTSALQHNHLDFGDCGPSETITRTITITHCGKVSEAEPTSFRFSWPTNNPIVQFKPSDGHLHVNQSRRIEVTFKPSGTPITLKSQCFKCNLHRIIVPIPEDCTKPVDWDDTKQVIRWVDAPGEKANDLESTNRSMPTTTTTTTTSNSLKPTDHLQTANSDNLQEQKSKSNPNYGSSKEVICRKQKIIEMEPEPNYAELLDQPDPKPLEVLVSAVADFVQFPFEIANQGLITLHFKWSLQMISSMPENETNRNMTTSECQNNEENSNEHWDRSLIPFKIYPIEDCILPGRSQFIE</sequence>
<feature type="compositionally biased region" description="Polar residues" evidence="2">
    <location>
        <begin position="1366"/>
        <end position="1405"/>
    </location>
</feature>
<dbReference type="STRING" id="6182.A0A4Z2DBC3"/>
<feature type="region of interest" description="Disordered" evidence="2">
    <location>
        <begin position="2047"/>
        <end position="2109"/>
    </location>
</feature>
<keyword evidence="6" id="KW-1185">Reference proteome</keyword>
<proteinExistence type="predicted"/>
<evidence type="ECO:0000313" key="6">
    <source>
        <dbReference type="Proteomes" id="UP000311919"/>
    </source>
</evidence>
<dbReference type="Gene3D" id="2.60.40.10">
    <property type="entry name" value="Immunoglobulins"/>
    <property type="match status" value="8"/>
</dbReference>
<dbReference type="GO" id="GO:0005930">
    <property type="term" value="C:axoneme"/>
    <property type="evidence" value="ECO:0007669"/>
    <property type="project" value="TreeGrafter"/>
</dbReference>
<feature type="compositionally biased region" description="Basic residues" evidence="2">
    <location>
        <begin position="2051"/>
        <end position="2067"/>
    </location>
</feature>
<dbReference type="InterPro" id="IPR033305">
    <property type="entry name" value="Hydin-like"/>
</dbReference>
<evidence type="ECO:0000256" key="2">
    <source>
        <dbReference type="SAM" id="MobiDB-lite"/>
    </source>
</evidence>
<feature type="domain" description="Hydin adenylate kinase-like" evidence="3">
    <location>
        <begin position="1255"/>
        <end position="1393"/>
    </location>
</feature>
<dbReference type="Proteomes" id="UP000311919">
    <property type="component" value="Unassembled WGS sequence"/>
</dbReference>
<evidence type="ECO:0000256" key="1">
    <source>
        <dbReference type="SAM" id="Coils"/>
    </source>
</evidence>
<dbReference type="InterPro" id="IPR013783">
    <property type="entry name" value="Ig-like_fold"/>
</dbReference>
<feature type="compositionally biased region" description="Polar residues" evidence="2">
    <location>
        <begin position="2084"/>
        <end position="2109"/>
    </location>
</feature>
<evidence type="ECO:0000259" key="4">
    <source>
        <dbReference type="Pfam" id="PF24291"/>
    </source>
</evidence>
<feature type="region of interest" description="Disordered" evidence="2">
    <location>
        <begin position="1168"/>
        <end position="1196"/>
    </location>
</feature>
<dbReference type="InterPro" id="IPR056305">
    <property type="entry name" value="Ig_CFAP65_10th"/>
</dbReference>
<dbReference type="GO" id="GO:0003341">
    <property type="term" value="P:cilium movement"/>
    <property type="evidence" value="ECO:0007669"/>
    <property type="project" value="TreeGrafter"/>
</dbReference>
<dbReference type="GO" id="GO:1904158">
    <property type="term" value="P:axonemal central apparatus assembly"/>
    <property type="evidence" value="ECO:0007669"/>
    <property type="project" value="TreeGrafter"/>
</dbReference>
<gene>
    <name evidence="5" type="ORF">EWB00_002654</name>
</gene>
<feature type="non-terminal residue" evidence="5">
    <location>
        <position position="3377"/>
    </location>
</feature>
<feature type="coiled-coil region" evidence="1">
    <location>
        <begin position="1311"/>
        <end position="1339"/>
    </location>
</feature>
<dbReference type="Pfam" id="PF24291">
    <property type="entry name" value="Ig_CFAP65"/>
    <property type="match status" value="1"/>
</dbReference>
<feature type="compositionally biased region" description="Polar residues" evidence="2">
    <location>
        <begin position="3228"/>
        <end position="3258"/>
    </location>
</feature>
<feature type="compositionally biased region" description="Low complexity" evidence="2">
    <location>
        <begin position="1175"/>
        <end position="1191"/>
    </location>
</feature>
<dbReference type="OrthoDB" id="442692at2759"/>
<evidence type="ECO:0000313" key="5">
    <source>
        <dbReference type="EMBL" id="TNN13811.1"/>
    </source>
</evidence>
<evidence type="ECO:0000259" key="3">
    <source>
        <dbReference type="Pfam" id="PF17213"/>
    </source>
</evidence>
<feature type="region of interest" description="Disordered" evidence="2">
    <location>
        <begin position="1646"/>
        <end position="1676"/>
    </location>
</feature>